<dbReference type="EMBL" id="KQ965763">
    <property type="protein sequence ID" value="KXS15332.1"/>
    <property type="molecule type" value="Genomic_DNA"/>
</dbReference>
<dbReference type="PROSITE" id="PS50086">
    <property type="entry name" value="TBC_RABGAP"/>
    <property type="match status" value="1"/>
</dbReference>
<evidence type="ECO:0000313" key="3">
    <source>
        <dbReference type="Proteomes" id="UP000070544"/>
    </source>
</evidence>
<dbReference type="OrthoDB" id="294251at2759"/>
<dbReference type="InterPro" id="IPR050302">
    <property type="entry name" value="Rab_GAP_TBC_domain"/>
</dbReference>
<accession>A0A139AET4</accession>
<dbReference type="SUPFAM" id="SSF47923">
    <property type="entry name" value="Ypt/Rab-GAP domain of gyp1p"/>
    <property type="match status" value="1"/>
</dbReference>
<dbReference type="STRING" id="1344416.A0A139AET4"/>
<name>A0A139AET4_GONPJ</name>
<dbReference type="GO" id="GO:0031267">
    <property type="term" value="F:small GTPase binding"/>
    <property type="evidence" value="ECO:0007669"/>
    <property type="project" value="TreeGrafter"/>
</dbReference>
<dbReference type="InterPro" id="IPR035969">
    <property type="entry name" value="Rab-GAP_TBC_sf"/>
</dbReference>
<sequence>MSMVEGLQQVRELPLPDLGLSFPFRTNQTCLRQSANLTSLEIDTRQKRLMVSEHLWSQYLQRNGRDIALVKDTKLLRWLLIRTGAYPSRLRADLWMLFTGAVRESEIQGWYQEFYSETLTRTSPVGEEIEKDVRRSLPENPAFQSSIGLNTLRRVLVAYSVRNTQIGYAQGFNIISAVLLLLSRKQNRFPF</sequence>
<dbReference type="PANTHER" id="PTHR47219">
    <property type="entry name" value="RAB GTPASE-ACTIVATING PROTEIN 1-LIKE"/>
    <property type="match status" value="1"/>
</dbReference>
<keyword evidence="3" id="KW-1185">Reference proteome</keyword>
<gene>
    <name evidence="2" type="ORF">M427DRAFT_497563</name>
</gene>
<dbReference type="Gene3D" id="1.10.8.270">
    <property type="entry name" value="putative rabgap domain of human tbc1 domain family member 14 like domains"/>
    <property type="match status" value="1"/>
</dbReference>
<dbReference type="InterPro" id="IPR000195">
    <property type="entry name" value="Rab-GAP-TBC_dom"/>
</dbReference>
<organism evidence="2 3">
    <name type="scientific">Gonapodya prolifera (strain JEL478)</name>
    <name type="common">Monoblepharis prolifera</name>
    <dbReference type="NCBI Taxonomy" id="1344416"/>
    <lineage>
        <taxon>Eukaryota</taxon>
        <taxon>Fungi</taxon>
        <taxon>Fungi incertae sedis</taxon>
        <taxon>Chytridiomycota</taxon>
        <taxon>Chytridiomycota incertae sedis</taxon>
        <taxon>Monoblepharidomycetes</taxon>
        <taxon>Monoblepharidales</taxon>
        <taxon>Gonapodyaceae</taxon>
        <taxon>Gonapodya</taxon>
    </lineage>
</organism>
<dbReference type="PANTHER" id="PTHR47219:SF9">
    <property type="entry name" value="GTPASE ACTIVATING PROTEIN AND CENTROSOME-ASSOCIATED, ISOFORM B"/>
    <property type="match status" value="1"/>
</dbReference>
<proteinExistence type="predicted"/>
<dbReference type="Pfam" id="PF00566">
    <property type="entry name" value="RabGAP-TBC"/>
    <property type="match status" value="1"/>
</dbReference>
<reference evidence="2 3" key="1">
    <citation type="journal article" date="2015" name="Genome Biol. Evol.">
        <title>Phylogenomic analyses indicate that early fungi evolved digesting cell walls of algal ancestors of land plants.</title>
        <authorList>
            <person name="Chang Y."/>
            <person name="Wang S."/>
            <person name="Sekimoto S."/>
            <person name="Aerts A.L."/>
            <person name="Choi C."/>
            <person name="Clum A."/>
            <person name="LaButti K.M."/>
            <person name="Lindquist E.A."/>
            <person name="Yee Ngan C."/>
            <person name="Ohm R.A."/>
            <person name="Salamov A.A."/>
            <person name="Grigoriev I.V."/>
            <person name="Spatafora J.W."/>
            <person name="Berbee M.L."/>
        </authorList>
    </citation>
    <scope>NUCLEOTIDE SEQUENCE [LARGE SCALE GENOMIC DNA]</scope>
    <source>
        <strain evidence="2 3">JEL478</strain>
    </source>
</reference>
<evidence type="ECO:0000259" key="1">
    <source>
        <dbReference type="PROSITE" id="PS50086"/>
    </source>
</evidence>
<feature type="domain" description="Rab-GAP TBC" evidence="1">
    <location>
        <begin position="85"/>
        <end position="191"/>
    </location>
</feature>
<dbReference type="GO" id="GO:0005096">
    <property type="term" value="F:GTPase activator activity"/>
    <property type="evidence" value="ECO:0007669"/>
    <property type="project" value="TreeGrafter"/>
</dbReference>
<protein>
    <submittedName>
        <fullName evidence="2">RabGAP/TBC</fullName>
    </submittedName>
</protein>
<dbReference type="Proteomes" id="UP000070544">
    <property type="component" value="Unassembled WGS sequence"/>
</dbReference>
<dbReference type="AlphaFoldDB" id="A0A139AET4"/>
<evidence type="ECO:0000313" key="2">
    <source>
        <dbReference type="EMBL" id="KXS15332.1"/>
    </source>
</evidence>